<evidence type="ECO:0000313" key="5">
    <source>
        <dbReference type="Proteomes" id="UP000679126"/>
    </source>
</evidence>
<keyword evidence="5" id="KW-1185">Reference proteome</keyword>
<dbReference type="Pfam" id="PF03629">
    <property type="entry name" value="SASA"/>
    <property type="match status" value="1"/>
</dbReference>
<dbReference type="Gene3D" id="3.40.50.1110">
    <property type="entry name" value="SGNH hydrolase"/>
    <property type="match status" value="1"/>
</dbReference>
<feature type="chain" id="PRO_5045443177" evidence="2">
    <location>
        <begin position="27"/>
        <end position="263"/>
    </location>
</feature>
<feature type="domain" description="Sialate O-acetylesterase" evidence="3">
    <location>
        <begin position="33"/>
        <end position="255"/>
    </location>
</feature>
<sequence>MMIQYSFKLAAACCMALLALVSGIKAQQRTDYDLYLLIGQSNMAGRGEISGAYQAAAPRHVVMFTKALQWVQAKHPLHFDKPKVAGVGPGLSFGEAMAQKKKRKTIALIPCAVGGSSIESWTPGGFDKPTGTHPYDDMLTRLQEAMKSGTLRGVIWLQGEADTSPEKTKAYLAKLQALITRIRTVAGNPQLPFVAGELGAFRENYRQFNTELDKLPQLVPFTAVATSEGLNHKGDNTHFDAASATEYGKRFAAKMKALQKHRS</sequence>
<accession>A0ABS3YAL9</accession>
<dbReference type="SUPFAM" id="SSF52266">
    <property type="entry name" value="SGNH hydrolase"/>
    <property type="match status" value="1"/>
</dbReference>
<dbReference type="PANTHER" id="PTHR31988">
    <property type="entry name" value="ESTERASE, PUTATIVE (DUF303)-RELATED"/>
    <property type="match status" value="1"/>
</dbReference>
<evidence type="ECO:0000256" key="1">
    <source>
        <dbReference type="ARBA" id="ARBA00022801"/>
    </source>
</evidence>
<dbReference type="InterPro" id="IPR052940">
    <property type="entry name" value="Carb_Esterase_6"/>
</dbReference>
<keyword evidence="2" id="KW-0732">Signal</keyword>
<dbReference type="Proteomes" id="UP000679126">
    <property type="component" value="Unassembled WGS sequence"/>
</dbReference>
<name>A0ABS3YAL9_9BACT</name>
<organism evidence="4 5">
    <name type="scientific">Chitinophaga chungangae</name>
    <dbReference type="NCBI Taxonomy" id="2821488"/>
    <lineage>
        <taxon>Bacteria</taxon>
        <taxon>Pseudomonadati</taxon>
        <taxon>Bacteroidota</taxon>
        <taxon>Chitinophagia</taxon>
        <taxon>Chitinophagales</taxon>
        <taxon>Chitinophagaceae</taxon>
        <taxon>Chitinophaga</taxon>
    </lineage>
</organism>
<gene>
    <name evidence="4" type="ORF">J7I43_03185</name>
</gene>
<dbReference type="InterPro" id="IPR036514">
    <property type="entry name" value="SGNH_hydro_sf"/>
</dbReference>
<keyword evidence="1" id="KW-0378">Hydrolase</keyword>
<evidence type="ECO:0000259" key="3">
    <source>
        <dbReference type="Pfam" id="PF03629"/>
    </source>
</evidence>
<reference evidence="5" key="1">
    <citation type="submission" date="2021-03" db="EMBL/GenBank/DDBJ databases">
        <title>Assistant Professor.</title>
        <authorList>
            <person name="Huq M.A."/>
        </authorList>
    </citation>
    <scope>NUCLEOTIDE SEQUENCE [LARGE SCALE GENOMIC DNA]</scope>
    <source>
        <strain evidence="5">MAH-28</strain>
    </source>
</reference>
<protein>
    <submittedName>
        <fullName evidence="4">Sialate O-acetylesterase</fullName>
    </submittedName>
</protein>
<evidence type="ECO:0000313" key="4">
    <source>
        <dbReference type="EMBL" id="MBO9151194.1"/>
    </source>
</evidence>
<dbReference type="EMBL" id="JAGHKP010000001">
    <property type="protein sequence ID" value="MBO9151194.1"/>
    <property type="molecule type" value="Genomic_DNA"/>
</dbReference>
<evidence type="ECO:0000256" key="2">
    <source>
        <dbReference type="SAM" id="SignalP"/>
    </source>
</evidence>
<dbReference type="InterPro" id="IPR005181">
    <property type="entry name" value="SASA"/>
</dbReference>
<dbReference type="RefSeq" id="WP_209143148.1">
    <property type="nucleotide sequence ID" value="NZ_JAGHKP010000001.1"/>
</dbReference>
<comment type="caution">
    <text evidence="4">The sequence shown here is derived from an EMBL/GenBank/DDBJ whole genome shotgun (WGS) entry which is preliminary data.</text>
</comment>
<feature type="signal peptide" evidence="2">
    <location>
        <begin position="1"/>
        <end position="26"/>
    </location>
</feature>
<dbReference type="PANTHER" id="PTHR31988:SF19">
    <property type="entry name" value="9-O-ACETYL-N-ACETYLNEURAMINIC ACID DEACETYLASE-RELATED"/>
    <property type="match status" value="1"/>
</dbReference>
<proteinExistence type="predicted"/>